<dbReference type="EMBL" id="CP009922">
    <property type="protein sequence ID" value="AKG42078.1"/>
    <property type="molecule type" value="Genomic_DNA"/>
</dbReference>
<name>A0A0F7FRE8_9ACTN</name>
<dbReference type="PATRIC" id="fig|408015.6.peg.726"/>
<feature type="signal peptide" evidence="5">
    <location>
        <begin position="1"/>
        <end position="32"/>
    </location>
</feature>
<dbReference type="Proteomes" id="UP000034034">
    <property type="component" value="Chromosome"/>
</dbReference>
<evidence type="ECO:0000256" key="1">
    <source>
        <dbReference type="ARBA" id="ARBA00001561"/>
    </source>
</evidence>
<evidence type="ECO:0000256" key="4">
    <source>
        <dbReference type="ARBA" id="ARBA00023316"/>
    </source>
</evidence>
<accession>A0A0F7FRE8</accession>
<feature type="domain" description="N-acetylmuramoyl-L-alanine amidase" evidence="6">
    <location>
        <begin position="250"/>
        <end position="387"/>
    </location>
</feature>
<keyword evidence="5" id="KW-0732">Signal</keyword>
<keyword evidence="8" id="KW-1185">Reference proteome</keyword>
<evidence type="ECO:0000256" key="2">
    <source>
        <dbReference type="ARBA" id="ARBA00011901"/>
    </source>
</evidence>
<dbReference type="PANTHER" id="PTHR30417">
    <property type="entry name" value="N-ACETYLMURAMOYL-L-ALANINE AMIDASE AMID"/>
    <property type="match status" value="1"/>
</dbReference>
<dbReference type="EC" id="3.5.1.28" evidence="2"/>
<dbReference type="SUPFAM" id="SSF55846">
    <property type="entry name" value="N-acetylmuramoyl-L-alanine amidase-like"/>
    <property type="match status" value="1"/>
</dbReference>
<proteinExistence type="predicted"/>
<dbReference type="Gene3D" id="3.40.80.10">
    <property type="entry name" value="Peptidoglycan recognition protein-like"/>
    <property type="match status" value="1"/>
</dbReference>
<dbReference type="Gene3D" id="1.10.530.10">
    <property type="match status" value="1"/>
</dbReference>
<evidence type="ECO:0000256" key="5">
    <source>
        <dbReference type="SAM" id="SignalP"/>
    </source>
</evidence>
<dbReference type="GO" id="GO:0008745">
    <property type="term" value="F:N-acetylmuramoyl-L-alanine amidase activity"/>
    <property type="evidence" value="ECO:0007669"/>
    <property type="project" value="UniProtKB-EC"/>
</dbReference>
<protein>
    <recommendedName>
        <fullName evidence="2">N-acetylmuramoyl-L-alanine amidase</fullName>
        <ecNumber evidence="2">3.5.1.28</ecNumber>
    </recommendedName>
</protein>
<comment type="catalytic activity">
    <reaction evidence="1">
        <text>Hydrolyzes the link between N-acetylmuramoyl residues and L-amino acid residues in certain cell-wall glycopeptides.</text>
        <dbReference type="EC" id="3.5.1.28"/>
    </reaction>
</comment>
<dbReference type="GO" id="GO:0009254">
    <property type="term" value="P:peptidoglycan turnover"/>
    <property type="evidence" value="ECO:0007669"/>
    <property type="project" value="TreeGrafter"/>
</dbReference>
<dbReference type="GO" id="GO:0009253">
    <property type="term" value="P:peptidoglycan catabolic process"/>
    <property type="evidence" value="ECO:0007669"/>
    <property type="project" value="InterPro"/>
</dbReference>
<evidence type="ECO:0000256" key="3">
    <source>
        <dbReference type="ARBA" id="ARBA00022801"/>
    </source>
</evidence>
<dbReference type="SUPFAM" id="SSF53955">
    <property type="entry name" value="Lysozyme-like"/>
    <property type="match status" value="1"/>
</dbReference>
<dbReference type="GO" id="GO:0071555">
    <property type="term" value="P:cell wall organization"/>
    <property type="evidence" value="ECO:0007669"/>
    <property type="project" value="UniProtKB-KW"/>
</dbReference>
<dbReference type="InterPro" id="IPR002502">
    <property type="entry name" value="Amidase_domain"/>
</dbReference>
<dbReference type="Pfam" id="PF01510">
    <property type="entry name" value="Amidase_2"/>
    <property type="match status" value="1"/>
</dbReference>
<evidence type="ECO:0000259" key="6">
    <source>
        <dbReference type="SMART" id="SM00644"/>
    </source>
</evidence>
<gene>
    <name evidence="7" type="ORF">SXIM_06940</name>
</gene>
<dbReference type="InterPro" id="IPR051206">
    <property type="entry name" value="NAMLAA_amidase_2"/>
</dbReference>
<keyword evidence="4" id="KW-0961">Cell wall biogenesis/degradation</keyword>
<reference evidence="7" key="1">
    <citation type="submission" date="2019-08" db="EMBL/GenBank/DDBJ databases">
        <title>Complete genome sequence of a mangrove-derived Streptomyces xiamenensis.</title>
        <authorList>
            <person name="Xu J."/>
        </authorList>
    </citation>
    <scope>NUCLEOTIDE SEQUENCE</scope>
    <source>
        <strain evidence="7">318</strain>
    </source>
</reference>
<dbReference type="InterPro" id="IPR036505">
    <property type="entry name" value="Amidase/PGRP_sf"/>
</dbReference>
<dbReference type="SMART" id="SM00644">
    <property type="entry name" value="Ami_2"/>
    <property type="match status" value="1"/>
</dbReference>
<dbReference type="InterPro" id="IPR023346">
    <property type="entry name" value="Lysozyme-like_dom_sf"/>
</dbReference>
<dbReference type="CDD" id="cd06583">
    <property type="entry name" value="PGRP"/>
    <property type="match status" value="1"/>
</dbReference>
<evidence type="ECO:0000313" key="8">
    <source>
        <dbReference type="Proteomes" id="UP000034034"/>
    </source>
</evidence>
<sequence>MESVHRAGGRASRAALGLAVATALLLPGGALAAAPAPAPPHETSLRQAFGAAAERYEVPEALLLGLGYLHSRWEHHDGAPSVTGGHGPMHLREDGPGWATVKRAAELTGLPAERLRTDRAANAAGGAALLARAQRDLGLPASPDPANWYGAVARYSGADTAQGAAAFADELYTVLAEGQARRTPEGQYLHLPAHPRLSPATAQLALLGLPGAANATADATECPADVTCVWQPAAYEEYPGADGEPDYGNHDKADRPASQRVEYIVIHDVEGYFDSMTELIEDPRYVSWHYTLRSSDGLIAQHVPTSDVAWHAGNWYVNSKSIGIEHEGFLAEPTAWYTEAMYRSSARLVRHLAAAYDIPLDRHHIIGHHNVPPMLPENASAMHNDPGPYWDWAHYFDLLGAPFGSGAEEVADGPLVVIDPPYAGGTGDGFSGVALRSSPDPKAPLLGNSSLDIGDTGARAGAGQTFVLAEQRGEWTAIWYDGRKGWFHNPPDARTAYRADGARVTGLSGTGKGDTVPVYGRAYPEAAAYPQDLPPEKVTPIAEFPADQEYALGLSTSAEFLAARSFDPARHRVIRGEEYHQIQVGHRIGYVRAADVRLLPPS</sequence>
<dbReference type="KEGG" id="sxi:SXIM_06940"/>
<dbReference type="HOGENOM" id="CLU_015278_1_0_11"/>
<evidence type="ECO:0000313" key="7">
    <source>
        <dbReference type="EMBL" id="AKG42078.1"/>
    </source>
</evidence>
<dbReference type="AlphaFoldDB" id="A0A0F7FRE8"/>
<feature type="chain" id="PRO_5002515352" description="N-acetylmuramoyl-L-alanine amidase" evidence="5">
    <location>
        <begin position="33"/>
        <end position="602"/>
    </location>
</feature>
<organism evidence="7 8">
    <name type="scientific">Streptomyces xiamenensis</name>
    <dbReference type="NCBI Taxonomy" id="408015"/>
    <lineage>
        <taxon>Bacteria</taxon>
        <taxon>Bacillati</taxon>
        <taxon>Actinomycetota</taxon>
        <taxon>Actinomycetes</taxon>
        <taxon>Kitasatosporales</taxon>
        <taxon>Streptomycetaceae</taxon>
        <taxon>Streptomyces</taxon>
    </lineage>
</organism>
<dbReference type="FunFam" id="3.40.80.10:FF:000006">
    <property type="entry name" value="N-acetylmuramoyl-L-alanine amidase"/>
    <property type="match status" value="1"/>
</dbReference>
<dbReference type="PANTHER" id="PTHR30417:SF1">
    <property type="entry name" value="N-ACETYLMURAMOYL-L-ALANINE AMIDASE AMID"/>
    <property type="match status" value="1"/>
</dbReference>
<dbReference type="RefSeq" id="WP_046722905.1">
    <property type="nucleotide sequence ID" value="NZ_CP009922.3"/>
</dbReference>
<keyword evidence="3" id="KW-0378">Hydrolase</keyword>
<dbReference type="STRING" id="408015.SXIM_06940"/>